<organism evidence="1 2">
    <name type="scientific">Hyalomma asiaticum</name>
    <name type="common">Tick</name>
    <dbReference type="NCBI Taxonomy" id="266040"/>
    <lineage>
        <taxon>Eukaryota</taxon>
        <taxon>Metazoa</taxon>
        <taxon>Ecdysozoa</taxon>
        <taxon>Arthropoda</taxon>
        <taxon>Chelicerata</taxon>
        <taxon>Arachnida</taxon>
        <taxon>Acari</taxon>
        <taxon>Parasitiformes</taxon>
        <taxon>Ixodida</taxon>
        <taxon>Ixodoidea</taxon>
        <taxon>Ixodidae</taxon>
        <taxon>Hyalomminae</taxon>
        <taxon>Hyalomma</taxon>
    </lineage>
</organism>
<sequence>MPRFAIFGSSLRSLGACRLFTPQKTAADKTVDGQRAGVSLAARPKKRGQAKPCQGSRKRPAAPQRETREGEGGTAPGGNGAAALPTYDAARRPMTRERTPTCGEQRKQRRPLSRPAQPTTERLDQNLAQAAAAAAAPSRRCM</sequence>
<protein>
    <submittedName>
        <fullName evidence="1">Uncharacterized protein</fullName>
    </submittedName>
</protein>
<reference evidence="1" key="1">
    <citation type="submission" date="2020-05" db="EMBL/GenBank/DDBJ databases">
        <title>Large-scale comparative analyses of tick genomes elucidate their genetic diversity and vector capacities.</title>
        <authorList>
            <person name="Jia N."/>
            <person name="Wang J."/>
            <person name="Shi W."/>
            <person name="Du L."/>
            <person name="Sun Y."/>
            <person name="Zhan W."/>
            <person name="Jiang J."/>
            <person name="Wang Q."/>
            <person name="Zhang B."/>
            <person name="Ji P."/>
            <person name="Sakyi L.B."/>
            <person name="Cui X."/>
            <person name="Yuan T."/>
            <person name="Jiang B."/>
            <person name="Yang W."/>
            <person name="Lam T.T.-Y."/>
            <person name="Chang Q."/>
            <person name="Ding S."/>
            <person name="Wang X."/>
            <person name="Zhu J."/>
            <person name="Ruan X."/>
            <person name="Zhao L."/>
            <person name="Wei J."/>
            <person name="Que T."/>
            <person name="Du C."/>
            <person name="Cheng J."/>
            <person name="Dai P."/>
            <person name="Han X."/>
            <person name="Huang E."/>
            <person name="Gao Y."/>
            <person name="Liu J."/>
            <person name="Shao H."/>
            <person name="Ye R."/>
            <person name="Li L."/>
            <person name="Wei W."/>
            <person name="Wang X."/>
            <person name="Wang C."/>
            <person name="Yang T."/>
            <person name="Huo Q."/>
            <person name="Li W."/>
            <person name="Guo W."/>
            <person name="Chen H."/>
            <person name="Zhou L."/>
            <person name="Ni X."/>
            <person name="Tian J."/>
            <person name="Zhou Y."/>
            <person name="Sheng Y."/>
            <person name="Liu T."/>
            <person name="Pan Y."/>
            <person name="Xia L."/>
            <person name="Li J."/>
            <person name="Zhao F."/>
            <person name="Cao W."/>
        </authorList>
    </citation>
    <scope>NUCLEOTIDE SEQUENCE</scope>
    <source>
        <strain evidence="1">Hyas-2018</strain>
    </source>
</reference>
<dbReference type="EMBL" id="CM023487">
    <property type="protein sequence ID" value="KAH6926867.1"/>
    <property type="molecule type" value="Genomic_DNA"/>
</dbReference>
<keyword evidence="2" id="KW-1185">Reference proteome</keyword>
<accession>A0ACB7RV97</accession>
<name>A0ACB7RV97_HYAAI</name>
<comment type="caution">
    <text evidence="1">The sequence shown here is derived from an EMBL/GenBank/DDBJ whole genome shotgun (WGS) entry which is preliminary data.</text>
</comment>
<evidence type="ECO:0000313" key="2">
    <source>
        <dbReference type="Proteomes" id="UP000821845"/>
    </source>
</evidence>
<gene>
    <name evidence="1" type="ORF">HPB50_022636</name>
</gene>
<dbReference type="Proteomes" id="UP000821845">
    <property type="component" value="Chromosome 7"/>
</dbReference>
<proteinExistence type="predicted"/>
<evidence type="ECO:0000313" key="1">
    <source>
        <dbReference type="EMBL" id="KAH6926867.1"/>
    </source>
</evidence>